<name>A0AA41HBP7_9BURK</name>
<dbReference type="RefSeq" id="WP_217942718.1">
    <property type="nucleotide sequence ID" value="NZ_JAHTGR010000006.1"/>
</dbReference>
<proteinExistence type="predicted"/>
<reference evidence="1" key="1">
    <citation type="submission" date="2021-07" db="EMBL/GenBank/DDBJ databases">
        <title>Characterization of violacein-producing bacteria and related species.</title>
        <authorList>
            <person name="Wilson H.S."/>
            <person name="De Leon M.E."/>
        </authorList>
    </citation>
    <scope>NUCLEOTIDE SEQUENCE</scope>
    <source>
        <strain evidence="1">HSC-15S17</strain>
    </source>
</reference>
<dbReference type="AlphaFoldDB" id="A0AA41HBP7"/>
<sequence length="134" mass="14617">MTTLYLAGPMSGIVDADGVPNLNFPLFNAEAARLRALGYTVVNPAEINGGAAELVACAAMTPAELKAHWRKCMRRDIPAMMECDAIALLPNWFKSKGAKLEVRIGSDLDMPINMAADLVDRVWDFSDLDYEEVA</sequence>
<evidence type="ECO:0000313" key="1">
    <source>
        <dbReference type="EMBL" id="MBV6321932.1"/>
    </source>
</evidence>
<evidence type="ECO:0000313" key="2">
    <source>
        <dbReference type="EMBL" id="MCP2007074.1"/>
    </source>
</evidence>
<evidence type="ECO:0000313" key="4">
    <source>
        <dbReference type="Proteomes" id="UP001162889"/>
    </source>
</evidence>
<dbReference type="EMBL" id="JALJZU010000001">
    <property type="protein sequence ID" value="MCP2007074.1"/>
    <property type="molecule type" value="Genomic_DNA"/>
</dbReference>
<keyword evidence="4" id="KW-1185">Reference proteome</keyword>
<accession>A0AA41HBP7</accession>
<comment type="caution">
    <text evidence="1">The sequence shown here is derived from an EMBL/GenBank/DDBJ whole genome shotgun (WGS) entry which is preliminary data.</text>
</comment>
<dbReference type="Proteomes" id="UP001162889">
    <property type="component" value="Unassembled WGS sequence"/>
</dbReference>
<dbReference type="Proteomes" id="UP001155901">
    <property type="component" value="Unassembled WGS sequence"/>
</dbReference>
<dbReference type="Pfam" id="PF14359">
    <property type="entry name" value="DUF4406"/>
    <property type="match status" value="1"/>
</dbReference>
<dbReference type="InterPro" id="IPR025518">
    <property type="entry name" value="DUF4406"/>
</dbReference>
<gene>
    <name evidence="1" type="ORF">KVP70_13370</name>
    <name evidence="2" type="ORF">L1274_000762</name>
</gene>
<protein>
    <submittedName>
        <fullName evidence="1">DUF4406 domain-containing protein</fullName>
    </submittedName>
</protein>
<evidence type="ECO:0000313" key="3">
    <source>
        <dbReference type="Proteomes" id="UP001155901"/>
    </source>
</evidence>
<organism evidence="1 3">
    <name type="scientific">Duganella violaceipulchra</name>
    <dbReference type="NCBI Taxonomy" id="2849652"/>
    <lineage>
        <taxon>Bacteria</taxon>
        <taxon>Pseudomonadati</taxon>
        <taxon>Pseudomonadota</taxon>
        <taxon>Betaproteobacteria</taxon>
        <taxon>Burkholderiales</taxon>
        <taxon>Oxalobacteraceae</taxon>
        <taxon>Telluria group</taxon>
        <taxon>Duganella</taxon>
    </lineage>
</organism>
<reference evidence="2" key="2">
    <citation type="submission" date="2022-03" db="EMBL/GenBank/DDBJ databases">
        <title>Genome Encyclopedia of Bacteria and Archaea VI: Functional Genomics of Type Strains.</title>
        <authorList>
            <person name="Whitman W."/>
        </authorList>
    </citation>
    <scope>NUCLEOTIDE SEQUENCE</scope>
    <source>
        <strain evidence="2">HSC-15S17</strain>
    </source>
</reference>
<dbReference type="EMBL" id="JAHTGR010000006">
    <property type="protein sequence ID" value="MBV6321932.1"/>
    <property type="molecule type" value="Genomic_DNA"/>
</dbReference>